<feature type="region of interest" description="Disordered" evidence="1">
    <location>
        <begin position="126"/>
        <end position="165"/>
    </location>
</feature>
<dbReference type="Pfam" id="PF12900">
    <property type="entry name" value="Pyridox_ox_2"/>
    <property type="match status" value="1"/>
</dbReference>
<evidence type="ECO:0000313" key="3">
    <source>
        <dbReference type="Proteomes" id="UP000245639"/>
    </source>
</evidence>
<dbReference type="InterPro" id="IPR012349">
    <property type="entry name" value="Split_barrel_FMN-bd"/>
</dbReference>
<dbReference type="SUPFAM" id="SSF50475">
    <property type="entry name" value="FMN-binding split barrel"/>
    <property type="match status" value="1"/>
</dbReference>
<evidence type="ECO:0000313" key="2">
    <source>
        <dbReference type="EMBL" id="PVZ08416.1"/>
    </source>
</evidence>
<dbReference type="InterPro" id="IPR024747">
    <property type="entry name" value="Pyridox_Oxase-rel"/>
</dbReference>
<accession>A0A2U1F8C7</accession>
<organism evidence="2 3">
    <name type="scientific">Actinomycetospora cinnamomea</name>
    <dbReference type="NCBI Taxonomy" id="663609"/>
    <lineage>
        <taxon>Bacteria</taxon>
        <taxon>Bacillati</taxon>
        <taxon>Actinomycetota</taxon>
        <taxon>Actinomycetes</taxon>
        <taxon>Pseudonocardiales</taxon>
        <taxon>Pseudonocardiaceae</taxon>
        <taxon>Actinomycetospora</taxon>
    </lineage>
</organism>
<dbReference type="EMBL" id="QEKW01000008">
    <property type="protein sequence ID" value="PVZ08416.1"/>
    <property type="molecule type" value="Genomic_DNA"/>
</dbReference>
<reference evidence="2 3" key="1">
    <citation type="submission" date="2018-04" db="EMBL/GenBank/DDBJ databases">
        <title>Genomic Encyclopedia of Type Strains, Phase IV (KMG-IV): sequencing the most valuable type-strain genomes for metagenomic binning, comparative biology and taxonomic classification.</title>
        <authorList>
            <person name="Goeker M."/>
        </authorList>
    </citation>
    <scope>NUCLEOTIDE SEQUENCE [LARGE SCALE GENOMIC DNA]</scope>
    <source>
        <strain evidence="2 3">DSM 45771</strain>
    </source>
</reference>
<dbReference type="Gene3D" id="2.30.110.10">
    <property type="entry name" value="Electron Transport, Fmn-binding Protein, Chain A"/>
    <property type="match status" value="1"/>
</dbReference>
<evidence type="ECO:0000256" key="1">
    <source>
        <dbReference type="SAM" id="MobiDB-lite"/>
    </source>
</evidence>
<dbReference type="OrthoDB" id="3212118at2"/>
<sequence length="165" mass="17705">MQERTDLVEMDRAECFRLLGGLRVGRMVFTDRTVPMVHPVNFSLAGEDVILRTSGGGKLAAAMSHGTVAFEADDFDADTHAGWSVVIVGHAEIVNDIDELVALADPARRPWAPGRTAHVIRIRSEQVTGRRLGAASPSTDPAPEATPSVDPGSEEDRPPYCTDSA</sequence>
<comment type="caution">
    <text evidence="2">The sequence shown here is derived from an EMBL/GenBank/DDBJ whole genome shotgun (WGS) entry which is preliminary data.</text>
</comment>
<protein>
    <submittedName>
        <fullName evidence="2">Nitroimidazol reductase NimA-like FMN-containing flavoprotein (Pyridoxamine 5'-phosphate oxidase superfamily)</fullName>
    </submittedName>
</protein>
<dbReference type="RefSeq" id="WP_116709144.1">
    <property type="nucleotide sequence ID" value="NZ_QEKW01000008.1"/>
</dbReference>
<name>A0A2U1F8C7_9PSEU</name>
<proteinExistence type="predicted"/>
<gene>
    <name evidence="2" type="ORF">C8D89_1088</name>
</gene>
<keyword evidence="3" id="KW-1185">Reference proteome</keyword>
<dbReference type="AlphaFoldDB" id="A0A2U1F8C7"/>
<dbReference type="Proteomes" id="UP000245639">
    <property type="component" value="Unassembled WGS sequence"/>
</dbReference>